<protein>
    <submittedName>
        <fullName evidence="1">Uncharacterized protein</fullName>
    </submittedName>
</protein>
<dbReference type="Proteomes" id="UP000054266">
    <property type="component" value="Unassembled WGS sequence"/>
</dbReference>
<accession>A0A0D2E206</accession>
<name>A0A0D2E206_9EURO</name>
<evidence type="ECO:0000313" key="1">
    <source>
        <dbReference type="EMBL" id="KIW68357.1"/>
    </source>
</evidence>
<gene>
    <name evidence="1" type="ORF">PV04_04310</name>
</gene>
<sequence>MAHSAQSFTKAHEMNGLRGSIKYGEANFNPCDFAVDGSLLSSELSDLFQSIDPTRFEPMDSQLLDQRTFQSSPFQMVPKLLTTYFD</sequence>
<dbReference type="EMBL" id="KN846958">
    <property type="protein sequence ID" value="KIW68357.1"/>
    <property type="molecule type" value="Genomic_DNA"/>
</dbReference>
<reference evidence="1 2" key="1">
    <citation type="submission" date="2015-01" db="EMBL/GenBank/DDBJ databases">
        <title>The Genome Sequence of Capronia semiimmersa CBS27337.</title>
        <authorList>
            <consortium name="The Broad Institute Genomics Platform"/>
            <person name="Cuomo C."/>
            <person name="de Hoog S."/>
            <person name="Gorbushina A."/>
            <person name="Stielow B."/>
            <person name="Teixiera M."/>
            <person name="Abouelleil A."/>
            <person name="Chapman S.B."/>
            <person name="Priest M."/>
            <person name="Young S.K."/>
            <person name="Wortman J."/>
            <person name="Nusbaum C."/>
            <person name="Birren B."/>
        </authorList>
    </citation>
    <scope>NUCLEOTIDE SEQUENCE [LARGE SCALE GENOMIC DNA]</scope>
    <source>
        <strain evidence="1 2">CBS 27337</strain>
    </source>
</reference>
<dbReference type="HOGENOM" id="CLU_2497673_0_0_1"/>
<proteinExistence type="predicted"/>
<dbReference type="AlphaFoldDB" id="A0A0D2E206"/>
<evidence type="ECO:0000313" key="2">
    <source>
        <dbReference type="Proteomes" id="UP000054266"/>
    </source>
</evidence>
<keyword evidence="2" id="KW-1185">Reference proteome</keyword>
<organism evidence="1 2">
    <name type="scientific">Phialophora macrospora</name>
    <dbReference type="NCBI Taxonomy" id="1851006"/>
    <lineage>
        <taxon>Eukaryota</taxon>
        <taxon>Fungi</taxon>
        <taxon>Dikarya</taxon>
        <taxon>Ascomycota</taxon>
        <taxon>Pezizomycotina</taxon>
        <taxon>Eurotiomycetes</taxon>
        <taxon>Chaetothyriomycetidae</taxon>
        <taxon>Chaetothyriales</taxon>
        <taxon>Herpotrichiellaceae</taxon>
        <taxon>Phialophora</taxon>
    </lineage>
</organism>